<keyword evidence="6" id="KW-1185">Reference proteome</keyword>
<dbReference type="GO" id="GO:0005886">
    <property type="term" value="C:plasma membrane"/>
    <property type="evidence" value="ECO:0007669"/>
    <property type="project" value="TreeGrafter"/>
</dbReference>
<dbReference type="InterPro" id="IPR000101">
    <property type="entry name" value="GGT_peptidase"/>
</dbReference>
<dbReference type="EMBL" id="JAPWDV010000001">
    <property type="protein sequence ID" value="KAJ6224220.1"/>
    <property type="molecule type" value="Genomic_DNA"/>
</dbReference>
<keyword evidence="4" id="KW-0472">Membrane</keyword>
<dbReference type="Pfam" id="PF01019">
    <property type="entry name" value="G_glu_transpept"/>
    <property type="match status" value="2"/>
</dbReference>
<feature type="binding site" evidence="3">
    <location>
        <position position="431"/>
    </location>
    <ligand>
        <name>L-glutamate</name>
        <dbReference type="ChEBI" id="CHEBI:29985"/>
    </ligand>
</feature>
<feature type="binding site" evidence="3">
    <location>
        <position position="480"/>
    </location>
    <ligand>
        <name>L-glutamate</name>
        <dbReference type="ChEBI" id="CHEBI:29985"/>
    </ligand>
</feature>
<gene>
    <name evidence="5" type="ORF">RDWZM_002765</name>
</gene>
<dbReference type="Proteomes" id="UP001142055">
    <property type="component" value="Chromosome 1"/>
</dbReference>
<name>A0A9Q0MEB9_BLOTA</name>
<dbReference type="FunFam" id="1.10.246.130:FF:000001">
    <property type="entry name" value="Gamma-glutamyltransferase 5 isoform 1"/>
    <property type="match status" value="1"/>
</dbReference>
<comment type="caution">
    <text evidence="5">The sequence shown here is derived from an EMBL/GenBank/DDBJ whole genome shotgun (WGS) entry which is preliminary data.</text>
</comment>
<dbReference type="Gene3D" id="1.10.246.130">
    <property type="match status" value="1"/>
</dbReference>
<feature type="binding site" evidence="3">
    <location>
        <begin position="458"/>
        <end position="459"/>
    </location>
    <ligand>
        <name>L-glutamate</name>
        <dbReference type="ChEBI" id="CHEBI:29985"/>
    </ligand>
</feature>
<accession>A0A9Q0MEB9</accession>
<protein>
    <submittedName>
        <fullName evidence="5">Uncharacterized protein</fullName>
    </submittedName>
</protein>
<evidence type="ECO:0000256" key="3">
    <source>
        <dbReference type="PIRSR" id="PIRSR600101-2"/>
    </source>
</evidence>
<dbReference type="InterPro" id="IPR029055">
    <property type="entry name" value="Ntn_hydrolases_N"/>
</dbReference>
<evidence type="ECO:0000256" key="4">
    <source>
        <dbReference type="SAM" id="Phobius"/>
    </source>
</evidence>
<keyword evidence="4" id="KW-1133">Transmembrane helix</keyword>
<dbReference type="PANTHER" id="PTHR11686:SF9">
    <property type="entry name" value="RE13973P"/>
    <property type="match status" value="1"/>
</dbReference>
<dbReference type="FunFam" id="3.60.20.40:FF:000001">
    <property type="entry name" value="Gamma-glutamyltranspeptidase 1"/>
    <property type="match status" value="1"/>
</dbReference>
<evidence type="ECO:0000313" key="5">
    <source>
        <dbReference type="EMBL" id="KAJ6224220.1"/>
    </source>
</evidence>
<organism evidence="5 6">
    <name type="scientific">Blomia tropicalis</name>
    <name type="common">Mite</name>
    <dbReference type="NCBI Taxonomy" id="40697"/>
    <lineage>
        <taxon>Eukaryota</taxon>
        <taxon>Metazoa</taxon>
        <taxon>Ecdysozoa</taxon>
        <taxon>Arthropoda</taxon>
        <taxon>Chelicerata</taxon>
        <taxon>Arachnida</taxon>
        <taxon>Acari</taxon>
        <taxon>Acariformes</taxon>
        <taxon>Sarcoptiformes</taxon>
        <taxon>Astigmata</taxon>
        <taxon>Glycyphagoidea</taxon>
        <taxon>Echimyopodidae</taxon>
        <taxon>Blomia</taxon>
    </lineage>
</organism>
<evidence type="ECO:0000256" key="2">
    <source>
        <dbReference type="PIRSR" id="PIRSR600101-1"/>
    </source>
</evidence>
<feature type="binding site" evidence="3">
    <location>
        <begin position="407"/>
        <end position="409"/>
    </location>
    <ligand>
        <name>L-glutamate</name>
        <dbReference type="ChEBI" id="CHEBI:29985"/>
    </ligand>
</feature>
<keyword evidence="4" id="KW-0812">Transmembrane</keyword>
<dbReference type="GO" id="GO:0006751">
    <property type="term" value="P:glutathione catabolic process"/>
    <property type="evidence" value="ECO:0007669"/>
    <property type="project" value="InterPro"/>
</dbReference>
<dbReference type="InterPro" id="IPR043138">
    <property type="entry name" value="GGT_lsub"/>
</dbReference>
<keyword evidence="1" id="KW-0800">Toxin</keyword>
<reference evidence="5" key="1">
    <citation type="submission" date="2022-12" db="EMBL/GenBank/DDBJ databases">
        <title>Genome assemblies of Blomia tropicalis.</title>
        <authorList>
            <person name="Cui Y."/>
        </authorList>
    </citation>
    <scope>NUCLEOTIDE SEQUENCE</scope>
    <source>
        <tissue evidence="5">Adult mites</tissue>
    </source>
</reference>
<keyword evidence="1" id="KW-1199">Hemostasis impairing toxin</keyword>
<keyword evidence="1" id="KW-1202">Platelet aggregation activating toxin</keyword>
<feature type="binding site" evidence="3">
    <location>
        <position position="130"/>
    </location>
    <ligand>
        <name>L-glutamate</name>
        <dbReference type="ChEBI" id="CHEBI:29985"/>
    </ligand>
</feature>
<dbReference type="AlphaFoldDB" id="A0A9Q0MEB9"/>
<dbReference type="GO" id="GO:0036374">
    <property type="term" value="F:glutathione hydrolase activity"/>
    <property type="evidence" value="ECO:0007669"/>
    <property type="project" value="InterPro"/>
</dbReference>
<dbReference type="InterPro" id="IPR043137">
    <property type="entry name" value="GGT_ssub_C"/>
</dbReference>
<dbReference type="PRINTS" id="PR01210">
    <property type="entry name" value="GGTRANSPTASE"/>
</dbReference>
<feature type="active site" description="Nucleophile" evidence="2">
    <location>
        <position position="389"/>
    </location>
</feature>
<feature type="transmembrane region" description="Helical" evidence="4">
    <location>
        <begin position="6"/>
        <end position="27"/>
    </location>
</feature>
<dbReference type="OMA" id="GFMLVHL"/>
<sequence>MRQNVIVTLSVVTAVIVVAAIVFVLYSTRTPPTEERRCYYCSHGNQSKLGDICSPSELGKYHQFAISTDSNVCAPAGKSIMEEGGNAIDSAIAVLLCMGVTIPESLGLGGGSMIVIYHNNTKRSVYINAREAAPAKAYRDMFNSTGIPTNRSSFGVESIAVPGELAGYWRMYNEYGSGIIPWKRLFRDAIKFAKDGFPVGQHLQDAMDQKKDTLLRLNSLRQHYSLFYKNLSKLILEDIQKATAEFPGQVPIIEQSDFDNYDVIEQDAFVHKMHDDITLHTTELPGGGPLLSFIIRVMLKYKELYPAAMKDQEKANLFVHRMIEAFKFAFANRMYLGDDRFDNVTEIMKNIQSEDYINFVHSRINDNQTYSSSSGYYYAEVYQNFDHGTAHVSVLDKHGNAVGVTSTVNLYFGSKVISPSTGLILNDEMDDFNTGAMNEFDMPVSYANTVKGGKRPLSSMSPAIFTDDSGVRLVIGASGGPKILTAVAYNALRHLWLKDGIKSSIDSCRAHDQLFPEEIIIEPCFPSAVLSGLVERHHNITELPKGDRGAIVMGISRSRDGLIEANSDYRKGGTVAGI</sequence>
<evidence type="ECO:0000313" key="6">
    <source>
        <dbReference type="Proteomes" id="UP001142055"/>
    </source>
</evidence>
<dbReference type="Gene3D" id="3.60.20.40">
    <property type="match status" value="1"/>
</dbReference>
<evidence type="ECO:0000256" key="1">
    <source>
        <dbReference type="ARBA" id="ARBA00084097"/>
    </source>
</evidence>
<dbReference type="SUPFAM" id="SSF56235">
    <property type="entry name" value="N-terminal nucleophile aminohydrolases (Ntn hydrolases)"/>
    <property type="match status" value="1"/>
</dbReference>
<dbReference type="PANTHER" id="PTHR11686">
    <property type="entry name" value="GAMMA GLUTAMYL TRANSPEPTIDASE"/>
    <property type="match status" value="1"/>
</dbReference>
<proteinExistence type="predicted"/>